<evidence type="ECO:0000259" key="8">
    <source>
        <dbReference type="PROSITE" id="PS50966"/>
    </source>
</evidence>
<evidence type="ECO:0000313" key="9">
    <source>
        <dbReference type="EMBL" id="RZC54452.1"/>
    </source>
</evidence>
<dbReference type="PANTHER" id="PTHR31669">
    <property type="entry name" value="PROTEIN FAR1-RELATED SEQUENCE 10-RELATED"/>
    <property type="match status" value="1"/>
</dbReference>
<protein>
    <recommendedName>
        <fullName evidence="6">Protein FAR1-RELATED SEQUENCE</fullName>
    </recommendedName>
</protein>
<comment type="similarity">
    <text evidence="1 6">Belongs to the FHY3/FAR1 family.</text>
</comment>
<dbReference type="EMBL" id="CM010717">
    <property type="protein sequence ID" value="RZC54452.1"/>
    <property type="molecule type" value="Genomic_DNA"/>
</dbReference>
<keyword evidence="6" id="KW-0539">Nucleus</keyword>
<evidence type="ECO:0000256" key="4">
    <source>
        <dbReference type="ARBA" id="ARBA00022833"/>
    </source>
</evidence>
<accession>A0A4Y7J322</accession>
<evidence type="ECO:0000256" key="5">
    <source>
        <dbReference type="PROSITE-ProRule" id="PRU00325"/>
    </source>
</evidence>
<evidence type="ECO:0000256" key="2">
    <source>
        <dbReference type="ARBA" id="ARBA00022723"/>
    </source>
</evidence>
<evidence type="ECO:0000256" key="3">
    <source>
        <dbReference type="ARBA" id="ARBA00022771"/>
    </source>
</evidence>
<keyword evidence="2 6" id="KW-0479">Metal-binding</keyword>
<dbReference type="PANTHER" id="PTHR31669:SF179">
    <property type="entry name" value="PROTEIN FAR1-RELATED SEQUENCE 5"/>
    <property type="match status" value="1"/>
</dbReference>
<reference evidence="9 10" key="1">
    <citation type="journal article" date="2018" name="Science">
        <title>The opium poppy genome and morphinan production.</title>
        <authorList>
            <person name="Guo L."/>
            <person name="Winzer T."/>
            <person name="Yang X."/>
            <person name="Li Y."/>
            <person name="Ning Z."/>
            <person name="He Z."/>
            <person name="Teodor R."/>
            <person name="Lu Y."/>
            <person name="Bowser T.A."/>
            <person name="Graham I.A."/>
            <person name="Ye K."/>
        </authorList>
    </citation>
    <scope>NUCLEOTIDE SEQUENCE [LARGE SCALE GENOMIC DNA]</scope>
    <source>
        <strain evidence="10">cv. HN1</strain>
        <tissue evidence="9">Leaves</tissue>
    </source>
</reference>
<dbReference type="GO" id="GO:0008270">
    <property type="term" value="F:zinc ion binding"/>
    <property type="evidence" value="ECO:0007669"/>
    <property type="project" value="UniProtKB-UniRule"/>
</dbReference>
<keyword evidence="4 6" id="KW-0862">Zinc</keyword>
<feature type="region of interest" description="Disordered" evidence="7">
    <location>
        <begin position="257"/>
        <end position="353"/>
    </location>
</feature>
<dbReference type="Gramene" id="RZC54452">
    <property type="protein sequence ID" value="RZC54452"/>
    <property type="gene ID" value="C5167_013307"/>
</dbReference>
<evidence type="ECO:0000256" key="7">
    <source>
        <dbReference type="SAM" id="MobiDB-lite"/>
    </source>
</evidence>
<dbReference type="InterPro" id="IPR031052">
    <property type="entry name" value="FHY3/FAR1"/>
</dbReference>
<evidence type="ECO:0000256" key="1">
    <source>
        <dbReference type="ARBA" id="ARBA00005889"/>
    </source>
</evidence>
<evidence type="ECO:0000313" key="10">
    <source>
        <dbReference type="Proteomes" id="UP000316621"/>
    </source>
</evidence>
<feature type="domain" description="SWIM-type" evidence="8">
    <location>
        <begin position="113"/>
        <end position="150"/>
    </location>
</feature>
<feature type="compositionally biased region" description="Polar residues" evidence="7">
    <location>
        <begin position="304"/>
        <end position="325"/>
    </location>
</feature>
<comment type="subcellular location">
    <subcellularLocation>
        <location evidence="6">Nucleus</location>
    </subcellularLocation>
</comment>
<gene>
    <name evidence="9" type="ORF">C5167_013307</name>
</gene>
<proteinExistence type="inferred from homology"/>
<dbReference type="InterPro" id="IPR006564">
    <property type="entry name" value="Znf_PMZ"/>
</dbReference>
<dbReference type="Proteomes" id="UP000316621">
    <property type="component" value="Chromosome 3"/>
</dbReference>
<dbReference type="GO" id="GO:0006355">
    <property type="term" value="P:regulation of DNA-templated transcription"/>
    <property type="evidence" value="ECO:0007669"/>
    <property type="project" value="UniProtKB-UniRule"/>
</dbReference>
<dbReference type="GO" id="GO:0005634">
    <property type="term" value="C:nucleus"/>
    <property type="evidence" value="ECO:0007669"/>
    <property type="project" value="UniProtKB-SubCell"/>
</dbReference>
<keyword evidence="3 5" id="KW-0863">Zinc-finger</keyword>
<dbReference type="PROSITE" id="PS50966">
    <property type="entry name" value="ZF_SWIM"/>
    <property type="match status" value="1"/>
</dbReference>
<evidence type="ECO:0000256" key="6">
    <source>
        <dbReference type="RuleBase" id="RU367018"/>
    </source>
</evidence>
<dbReference type="OMA" id="SRQMEVN"/>
<feature type="compositionally biased region" description="Basic residues" evidence="7">
    <location>
        <begin position="273"/>
        <end position="283"/>
    </location>
</feature>
<organism evidence="9 10">
    <name type="scientific">Papaver somniferum</name>
    <name type="common">Opium poppy</name>
    <dbReference type="NCBI Taxonomy" id="3469"/>
    <lineage>
        <taxon>Eukaryota</taxon>
        <taxon>Viridiplantae</taxon>
        <taxon>Streptophyta</taxon>
        <taxon>Embryophyta</taxon>
        <taxon>Tracheophyta</taxon>
        <taxon>Spermatophyta</taxon>
        <taxon>Magnoliopsida</taxon>
        <taxon>Ranunculales</taxon>
        <taxon>Papaveraceae</taxon>
        <taxon>Papaveroideae</taxon>
        <taxon>Papaver</taxon>
    </lineage>
</organism>
<keyword evidence="10" id="KW-1185">Reference proteome</keyword>
<dbReference type="SMART" id="SM00575">
    <property type="entry name" value="ZnF_PMZ"/>
    <property type="match status" value="1"/>
</dbReference>
<dbReference type="AlphaFoldDB" id="A0A4Y7J322"/>
<sequence length="429" mass="49267">MYTTQRSESIIAYFDGFLRRDMPLCEFVRQFLKAVVARREAENSMNYDTIYRRPVLRFGISIEEDAALVYTKTIYAKFLEQLTECFIYSHEMVDKNGTMSTYKFSRQGYEHKFRTVIYDSSSKSAQCSCLLYEFAGYLCRHILRVFVVESVQNLPAQHVLRRWTKDAKVGQVVFDQGEEIVADCQDTVTVRHSKLCQDAINIAVKGSTSIPVYSVAVQVLQNALMEIEKAIKSSQVNTDGQPDVIQYENITSHEEIIQNQPNSRRLLKEPPIVKRKGKPGRRKSWIDMLNMNRKEKETKGETGSKNSPRLPVSTSVELEVENSQNKQRKKRKSVALDNANSQDKQKKEKKKISISKNVDMRHQASQMNQIDLNIDLTGHRFNYLNVIKIPAREVPKFLKNGDAGIINMLPSKTMFVTGDGRQMLAIKKN</sequence>
<feature type="compositionally biased region" description="Basic and acidic residues" evidence="7">
    <location>
        <begin position="292"/>
        <end position="302"/>
    </location>
</feature>
<dbReference type="Pfam" id="PF04434">
    <property type="entry name" value="SWIM"/>
    <property type="match status" value="1"/>
</dbReference>
<name>A0A4Y7J322_PAPSO</name>
<comment type="function">
    <text evidence="6">Putative transcription activator involved in regulating light control of development.</text>
</comment>
<dbReference type="InterPro" id="IPR007527">
    <property type="entry name" value="Znf_SWIM"/>
</dbReference>